<dbReference type="SMART" id="SM00450">
    <property type="entry name" value="RHOD"/>
    <property type="match status" value="2"/>
</dbReference>
<dbReference type="CDD" id="cd01448">
    <property type="entry name" value="TST_Repeat_1"/>
    <property type="match status" value="1"/>
</dbReference>
<dbReference type="CDD" id="cd01449">
    <property type="entry name" value="TST_Repeat_2"/>
    <property type="match status" value="1"/>
</dbReference>
<feature type="domain" description="Rhodanese" evidence="4">
    <location>
        <begin position="16"/>
        <end position="134"/>
    </location>
</feature>
<dbReference type="Gene3D" id="3.40.250.10">
    <property type="entry name" value="Rhodanese-like domain"/>
    <property type="match status" value="2"/>
</dbReference>
<dbReference type="PANTHER" id="PTHR11364:SF27">
    <property type="entry name" value="SULFURTRANSFERASE"/>
    <property type="match status" value="1"/>
</dbReference>
<reference evidence="6" key="1">
    <citation type="submission" date="2016-10" db="EMBL/GenBank/DDBJ databases">
        <authorList>
            <person name="Varghese N."/>
            <person name="Submissions S."/>
        </authorList>
    </citation>
    <scope>NUCLEOTIDE SEQUENCE [LARGE SCALE GENOMIC DNA]</scope>
    <source>
        <strain evidence="6">DSM 44498</strain>
    </source>
</reference>
<evidence type="ECO:0000256" key="2">
    <source>
        <dbReference type="ARBA" id="ARBA00022737"/>
    </source>
</evidence>
<dbReference type="GO" id="GO:0004792">
    <property type="term" value="F:thiosulfate-cyanide sulfurtransferase activity"/>
    <property type="evidence" value="ECO:0007669"/>
    <property type="project" value="InterPro"/>
</dbReference>
<name>A0A1H4R7D9_9NOCA</name>
<dbReference type="AlphaFoldDB" id="A0A1H4R7D9"/>
<sequence length="280" mass="29047">MSPVVTLDELAALLRSDAPPVLLDVRWALGDTEGRQHYLDAHIPGAVFVDLDTELAAPGRPELGRHPLPAVTDLQDAARRWGIRADSTVVVYDATGNLAAARAWWLLRWAGVADVSMLDGGLGAWTSAGHPVRSGDEQARVPGDVVLTAGHLATLTADEAAEFAARGHLLDARAAERYSGATEPVDPRAGHIPGAHSAPTSENLGPDGQFAPAEALRARFAAVGAEPGRPVGVYCGSGVTAAHQVAALALAGIDAALYPGSWSQWSSDPGRPVATGPDPR</sequence>
<organism evidence="5 6">
    <name type="scientific">Rhodococcus koreensis</name>
    <dbReference type="NCBI Taxonomy" id="99653"/>
    <lineage>
        <taxon>Bacteria</taxon>
        <taxon>Bacillati</taxon>
        <taxon>Actinomycetota</taxon>
        <taxon>Actinomycetes</taxon>
        <taxon>Mycobacteriales</taxon>
        <taxon>Nocardiaceae</taxon>
        <taxon>Rhodococcus</taxon>
    </lineage>
</organism>
<dbReference type="PANTHER" id="PTHR11364">
    <property type="entry name" value="THIOSULFATE SULFERTANSFERASE"/>
    <property type="match status" value="1"/>
</dbReference>
<keyword evidence="2" id="KW-0677">Repeat</keyword>
<accession>A0A1H4R7D9</accession>
<evidence type="ECO:0000259" key="4">
    <source>
        <dbReference type="PROSITE" id="PS50206"/>
    </source>
</evidence>
<dbReference type="PROSITE" id="PS00380">
    <property type="entry name" value="RHODANESE_1"/>
    <property type="match status" value="1"/>
</dbReference>
<evidence type="ECO:0000256" key="3">
    <source>
        <dbReference type="SAM" id="MobiDB-lite"/>
    </source>
</evidence>
<protein>
    <submittedName>
        <fullName evidence="5">Thiosulfate/3-mercaptopyruvate sulfurtransferase</fullName>
    </submittedName>
</protein>
<evidence type="ECO:0000256" key="1">
    <source>
        <dbReference type="ARBA" id="ARBA00022679"/>
    </source>
</evidence>
<dbReference type="InterPro" id="IPR001763">
    <property type="entry name" value="Rhodanese-like_dom"/>
</dbReference>
<keyword evidence="5" id="KW-0670">Pyruvate</keyword>
<gene>
    <name evidence="5" type="ORF">SAMN04490239_3510</name>
</gene>
<keyword evidence="1 5" id="KW-0808">Transferase</keyword>
<feature type="region of interest" description="Disordered" evidence="3">
    <location>
        <begin position="180"/>
        <end position="209"/>
    </location>
</feature>
<feature type="domain" description="Rhodanese" evidence="4">
    <location>
        <begin position="163"/>
        <end position="274"/>
    </location>
</feature>
<dbReference type="Pfam" id="PF00581">
    <property type="entry name" value="Rhodanese"/>
    <property type="match status" value="2"/>
</dbReference>
<dbReference type="InterPro" id="IPR036873">
    <property type="entry name" value="Rhodanese-like_dom_sf"/>
</dbReference>
<evidence type="ECO:0000313" key="5">
    <source>
        <dbReference type="EMBL" id="SEC27802.1"/>
    </source>
</evidence>
<dbReference type="EMBL" id="FNSV01000005">
    <property type="protein sequence ID" value="SEC27802.1"/>
    <property type="molecule type" value="Genomic_DNA"/>
</dbReference>
<dbReference type="Proteomes" id="UP000183561">
    <property type="component" value="Unassembled WGS sequence"/>
</dbReference>
<dbReference type="InterPro" id="IPR045078">
    <property type="entry name" value="TST/MPST-like"/>
</dbReference>
<feature type="region of interest" description="Disordered" evidence="3">
    <location>
        <begin position="261"/>
        <end position="280"/>
    </location>
</feature>
<dbReference type="PROSITE" id="PS50206">
    <property type="entry name" value="RHODANESE_3"/>
    <property type="match status" value="2"/>
</dbReference>
<evidence type="ECO:0000313" key="6">
    <source>
        <dbReference type="Proteomes" id="UP000183561"/>
    </source>
</evidence>
<dbReference type="InterPro" id="IPR001307">
    <property type="entry name" value="Thiosulphate_STrfase_CS"/>
</dbReference>
<keyword evidence="6" id="KW-1185">Reference proteome</keyword>
<proteinExistence type="predicted"/>
<dbReference type="SUPFAM" id="SSF52821">
    <property type="entry name" value="Rhodanese/Cell cycle control phosphatase"/>
    <property type="match status" value="2"/>
</dbReference>